<dbReference type="EMBL" id="JAACJL010000030">
    <property type="protein sequence ID" value="KAF4617513.1"/>
    <property type="molecule type" value="Genomic_DNA"/>
</dbReference>
<dbReference type="Proteomes" id="UP000521872">
    <property type="component" value="Unassembled WGS sequence"/>
</dbReference>
<gene>
    <name evidence="2" type="ORF">D9613_005754</name>
</gene>
<keyword evidence="1" id="KW-1133">Transmembrane helix</keyword>
<name>A0A8H4QUP4_9AGAR</name>
<keyword evidence="3" id="KW-1185">Reference proteome</keyword>
<dbReference type="AlphaFoldDB" id="A0A8H4QUP4"/>
<organism evidence="2 3">
    <name type="scientific">Agrocybe pediades</name>
    <dbReference type="NCBI Taxonomy" id="84607"/>
    <lineage>
        <taxon>Eukaryota</taxon>
        <taxon>Fungi</taxon>
        <taxon>Dikarya</taxon>
        <taxon>Basidiomycota</taxon>
        <taxon>Agaricomycotina</taxon>
        <taxon>Agaricomycetes</taxon>
        <taxon>Agaricomycetidae</taxon>
        <taxon>Agaricales</taxon>
        <taxon>Agaricineae</taxon>
        <taxon>Strophariaceae</taxon>
        <taxon>Agrocybe</taxon>
    </lineage>
</organism>
<keyword evidence="1" id="KW-0812">Transmembrane</keyword>
<proteinExistence type="predicted"/>
<evidence type="ECO:0000256" key="1">
    <source>
        <dbReference type="SAM" id="Phobius"/>
    </source>
</evidence>
<evidence type="ECO:0000313" key="3">
    <source>
        <dbReference type="Proteomes" id="UP000521872"/>
    </source>
</evidence>
<keyword evidence="1" id="KW-0472">Membrane</keyword>
<sequence length="130" mass="14600">MYQPRQPVSIPFILSLQQQAPPLTPPPTPTEMAPVALVTVSIPQGYQYVAASLMSTVFVVLGQYIGVSRYRKRAGIEYPQSGDGEVGHRTKPVAQMRGAWQCVQMRAKSVKMRANVTEMRAWVRQYIKYS</sequence>
<dbReference type="SUPFAM" id="SSF161084">
    <property type="entry name" value="MAPEG domain-like"/>
    <property type="match status" value="1"/>
</dbReference>
<protein>
    <submittedName>
        <fullName evidence="2">Uncharacterized protein</fullName>
    </submittedName>
</protein>
<dbReference type="InterPro" id="IPR023352">
    <property type="entry name" value="MAPEG-like_dom_sf"/>
</dbReference>
<feature type="transmembrane region" description="Helical" evidence="1">
    <location>
        <begin position="46"/>
        <end position="67"/>
    </location>
</feature>
<evidence type="ECO:0000313" key="2">
    <source>
        <dbReference type="EMBL" id="KAF4617513.1"/>
    </source>
</evidence>
<accession>A0A8H4QUP4</accession>
<reference evidence="2 3" key="1">
    <citation type="submission" date="2019-12" db="EMBL/GenBank/DDBJ databases">
        <authorList>
            <person name="Floudas D."/>
            <person name="Bentzer J."/>
            <person name="Ahren D."/>
            <person name="Johansson T."/>
            <person name="Persson P."/>
            <person name="Tunlid A."/>
        </authorList>
    </citation>
    <scope>NUCLEOTIDE SEQUENCE [LARGE SCALE GENOMIC DNA]</scope>
    <source>
        <strain evidence="2 3">CBS 102.39</strain>
    </source>
</reference>
<comment type="caution">
    <text evidence="2">The sequence shown here is derived from an EMBL/GenBank/DDBJ whole genome shotgun (WGS) entry which is preliminary data.</text>
</comment>